<dbReference type="RefSeq" id="WP_275232193.1">
    <property type="nucleotide sequence ID" value="NZ_JARDXE010000014.1"/>
</dbReference>
<accession>A0AAW6LKX2</accession>
<dbReference type="EMBL" id="JARDXE010000014">
    <property type="protein sequence ID" value="MDE8647629.1"/>
    <property type="molecule type" value="Genomic_DNA"/>
</dbReference>
<protein>
    <submittedName>
        <fullName evidence="1">Uncharacterized protein</fullName>
    </submittedName>
</protein>
<dbReference type="Proteomes" id="UP001217325">
    <property type="component" value="Unassembled WGS sequence"/>
</dbReference>
<name>A0AAW6LKX2_RHOSG</name>
<dbReference type="AlphaFoldDB" id="A0AAW6LKX2"/>
<sequence>MISHNNQTALEVGTRVRHRGQQYPEAIARGTATIVEVVKQHAVDGTWEYLVKTDAGEIKSWNIVDTPIS</sequence>
<proteinExistence type="predicted"/>
<evidence type="ECO:0000313" key="1">
    <source>
        <dbReference type="EMBL" id="MDE8647629.1"/>
    </source>
</evidence>
<organism evidence="1 2">
    <name type="scientific">Rhodococcus qingshengii</name>
    <dbReference type="NCBI Taxonomy" id="334542"/>
    <lineage>
        <taxon>Bacteria</taxon>
        <taxon>Bacillati</taxon>
        <taxon>Actinomycetota</taxon>
        <taxon>Actinomycetes</taxon>
        <taxon>Mycobacteriales</taxon>
        <taxon>Nocardiaceae</taxon>
        <taxon>Rhodococcus</taxon>
        <taxon>Rhodococcus erythropolis group</taxon>
    </lineage>
</organism>
<comment type="caution">
    <text evidence="1">The sequence shown here is derived from an EMBL/GenBank/DDBJ whole genome shotgun (WGS) entry which is preliminary data.</text>
</comment>
<reference evidence="1" key="1">
    <citation type="submission" date="2023-02" db="EMBL/GenBank/DDBJ databases">
        <title>A novel hydrolase synthesized by Rhodococcus erythropolis HQ is responsible for the detoxification of Zearalenone.</title>
        <authorList>
            <person name="Hu J."/>
            <person name="Xu J."/>
        </authorList>
    </citation>
    <scope>NUCLEOTIDE SEQUENCE</scope>
    <source>
        <strain evidence="1">HQ</strain>
    </source>
</reference>
<evidence type="ECO:0000313" key="2">
    <source>
        <dbReference type="Proteomes" id="UP001217325"/>
    </source>
</evidence>
<gene>
    <name evidence="1" type="ORF">PXH69_21880</name>
</gene>